<keyword evidence="2" id="KW-1185">Reference proteome</keyword>
<dbReference type="AlphaFoldDB" id="A0A7R7IFS1"/>
<accession>A0A7R7IFS1</accession>
<dbReference type="EMBL" id="AP024169">
    <property type="protein sequence ID" value="BCN32363.1"/>
    <property type="molecule type" value="Genomic_DNA"/>
</dbReference>
<name>A0A7R7IFS1_9FIRM</name>
<sequence length="548" mass="62868">MSTLVISYSDLEKASKAAKIIAEDLDYYSAHLENDIRNRISTYSGDRTQNICDADYNVQIKKQKLQQKKNDFMTLSNNIDTFKLNCEAADRNVSYALRSITGEFKNSYDVTENIDTNFFCYISIMIGNTKVLGKVLKNNLKRSNNTLEKSSKSIQNWYKNNKKNKSFIGNSSTILIGSGLASGIHKAYGQGKIGDETWAKCYKNTKKSKAAEIQKLKKKYQKGKLTDDELIWALVKLYGVDDYFSVPSYSCALGKKYNPQKKEQLVKKVVEEYIKIKYDKDDLKKAYKEYEKLYAANYYDRNKNKHNTSYNVLPVDNPKKVTYKEFPAFLAKEESKNVVEIAYSGEKLQDSAITFVSSAAYAILLQKSYSKNREFFDYREPDTVPEIEIIKVKPPGSDHYVEVYTDGHAQVNKNKIKIYIRGKIKKPAKYKKLKSRIEELENIKKYNASEFTPAMREEMGKCERAVHNYDRSKQMGKLLKDAGIKNTTKNNELIAKEILNAAKEVRKGNTIVECLIKGKKKTVLIESRWIIDKDGTPYCSTIILKAVK</sequence>
<evidence type="ECO:0000313" key="2">
    <source>
        <dbReference type="Proteomes" id="UP000595897"/>
    </source>
</evidence>
<gene>
    <name evidence="1" type="ORF">bsdtb5_36580</name>
</gene>
<organism evidence="1 2">
    <name type="scientific">Anaeromicropila herbilytica</name>
    <dbReference type="NCBI Taxonomy" id="2785025"/>
    <lineage>
        <taxon>Bacteria</taxon>
        <taxon>Bacillati</taxon>
        <taxon>Bacillota</taxon>
        <taxon>Clostridia</taxon>
        <taxon>Lachnospirales</taxon>
        <taxon>Lachnospiraceae</taxon>
        <taxon>Anaeromicropila</taxon>
    </lineage>
</organism>
<dbReference type="KEGG" id="ahb:bsdtb5_36580"/>
<dbReference type="Proteomes" id="UP000595897">
    <property type="component" value="Chromosome"/>
</dbReference>
<reference evidence="1 2" key="1">
    <citation type="submission" date="2020-11" db="EMBL/GenBank/DDBJ databases">
        <title>Draft genome sequencing of a Lachnospiraceae strain isolated from anoxic soil subjected to BSD treatment.</title>
        <authorList>
            <person name="Uek A."/>
            <person name="Tonouchi A."/>
        </authorList>
    </citation>
    <scope>NUCLEOTIDE SEQUENCE [LARGE SCALE GENOMIC DNA]</scope>
    <source>
        <strain evidence="1 2">TB5</strain>
    </source>
</reference>
<evidence type="ECO:0000313" key="1">
    <source>
        <dbReference type="EMBL" id="BCN32363.1"/>
    </source>
</evidence>
<protein>
    <submittedName>
        <fullName evidence="1">Uncharacterized protein</fullName>
    </submittedName>
</protein>
<dbReference type="RefSeq" id="WP_271713414.1">
    <property type="nucleotide sequence ID" value="NZ_AP024169.1"/>
</dbReference>
<proteinExistence type="predicted"/>